<sequence length="366" mass="40477">MKFSYVGFLLIVNIWTLSINSWKIDTKAEFEKFSNTTLKKSSRNRIVGGYAAKPNSHPSILSMRRNSFHICGGTIIGPEWVVSAAHCHSNEYKVTSYSFAAAEHRMDQMEDEQYVYATKVVPHPDYNSKSKWNDIVLFQVDPPFVFGEKVQPVTLPGTGYVPQGKIIVTGWGLTAEDGDIANELQEVEVDNIDLGKCDEWYKKLVITEKQICAGFEEGGKDSCQGDSGGPLYDVIDGKHVLLGVVSFGRGCARPQHPGVYTRVSEYQDWILNVTTAIGNESGNGTLPKTSKKSGNGKSGKRSFSKIEQVGYEASVLEHICGQKDLFDKTGEIPSPVRERPFSNIPGGIFTWDTCDLDRCAKLIKTG</sequence>
<keyword evidence="3 5" id="KW-0720">Serine protease</keyword>
<dbReference type="InterPro" id="IPR018114">
    <property type="entry name" value="TRYPSIN_HIS"/>
</dbReference>
<evidence type="ECO:0000256" key="6">
    <source>
        <dbReference type="SAM" id="MobiDB-lite"/>
    </source>
</evidence>
<dbReference type="SMART" id="SM00020">
    <property type="entry name" value="Tryp_SPc"/>
    <property type="match status" value="1"/>
</dbReference>
<dbReference type="OrthoDB" id="9448935at2759"/>
<keyword evidence="10" id="KW-1185">Reference proteome</keyword>
<dbReference type="Pfam" id="PF00089">
    <property type="entry name" value="Trypsin"/>
    <property type="match status" value="1"/>
</dbReference>
<keyword evidence="7" id="KW-0732">Signal</keyword>
<evidence type="ECO:0000256" key="3">
    <source>
        <dbReference type="ARBA" id="ARBA00022825"/>
    </source>
</evidence>
<dbReference type="PROSITE" id="PS50240">
    <property type="entry name" value="TRYPSIN_DOM"/>
    <property type="match status" value="1"/>
</dbReference>
<feature type="region of interest" description="Disordered" evidence="6">
    <location>
        <begin position="281"/>
        <end position="301"/>
    </location>
</feature>
<dbReference type="PROSITE" id="PS00135">
    <property type="entry name" value="TRYPSIN_SER"/>
    <property type="match status" value="1"/>
</dbReference>
<organism evidence="9 10">
    <name type="scientific">Allacma fusca</name>
    <dbReference type="NCBI Taxonomy" id="39272"/>
    <lineage>
        <taxon>Eukaryota</taxon>
        <taxon>Metazoa</taxon>
        <taxon>Ecdysozoa</taxon>
        <taxon>Arthropoda</taxon>
        <taxon>Hexapoda</taxon>
        <taxon>Collembola</taxon>
        <taxon>Symphypleona</taxon>
        <taxon>Sminthuridae</taxon>
        <taxon>Allacma</taxon>
    </lineage>
</organism>
<dbReference type="EMBL" id="CAJVCH010097377">
    <property type="protein sequence ID" value="CAG7723271.1"/>
    <property type="molecule type" value="Genomic_DNA"/>
</dbReference>
<name>A0A8J2P2N1_9HEXA</name>
<protein>
    <recommendedName>
        <fullName evidence="8">Peptidase S1 domain-containing protein</fullName>
    </recommendedName>
</protein>
<dbReference type="FunFam" id="2.40.10.10:FF:000003">
    <property type="entry name" value="Transmembrane serine protease 3"/>
    <property type="match status" value="1"/>
</dbReference>
<dbReference type="PROSITE" id="PS00134">
    <property type="entry name" value="TRYPSIN_HIS"/>
    <property type="match status" value="1"/>
</dbReference>
<dbReference type="AlphaFoldDB" id="A0A8J2P2N1"/>
<dbReference type="PANTHER" id="PTHR24252:SF7">
    <property type="entry name" value="HYALIN"/>
    <property type="match status" value="1"/>
</dbReference>
<proteinExistence type="predicted"/>
<keyword evidence="2 5" id="KW-0378">Hydrolase</keyword>
<evidence type="ECO:0000256" key="2">
    <source>
        <dbReference type="ARBA" id="ARBA00022801"/>
    </source>
</evidence>
<dbReference type="InterPro" id="IPR001254">
    <property type="entry name" value="Trypsin_dom"/>
</dbReference>
<evidence type="ECO:0000256" key="4">
    <source>
        <dbReference type="ARBA" id="ARBA00023157"/>
    </source>
</evidence>
<dbReference type="InterPro" id="IPR033116">
    <property type="entry name" value="TRYPSIN_SER"/>
</dbReference>
<dbReference type="GO" id="GO:0004252">
    <property type="term" value="F:serine-type endopeptidase activity"/>
    <property type="evidence" value="ECO:0007669"/>
    <property type="project" value="InterPro"/>
</dbReference>
<keyword evidence="4" id="KW-1015">Disulfide bond</keyword>
<keyword evidence="1 5" id="KW-0645">Protease</keyword>
<dbReference type="GO" id="GO:0006508">
    <property type="term" value="P:proteolysis"/>
    <property type="evidence" value="ECO:0007669"/>
    <property type="project" value="UniProtKB-KW"/>
</dbReference>
<evidence type="ECO:0000313" key="9">
    <source>
        <dbReference type="EMBL" id="CAG7723271.1"/>
    </source>
</evidence>
<evidence type="ECO:0000256" key="7">
    <source>
        <dbReference type="SAM" id="SignalP"/>
    </source>
</evidence>
<comment type="caution">
    <text evidence="9">The sequence shown here is derived from an EMBL/GenBank/DDBJ whole genome shotgun (WGS) entry which is preliminary data.</text>
</comment>
<evidence type="ECO:0000313" key="10">
    <source>
        <dbReference type="Proteomes" id="UP000708208"/>
    </source>
</evidence>
<dbReference type="PANTHER" id="PTHR24252">
    <property type="entry name" value="ACROSIN-RELATED"/>
    <property type="match status" value="1"/>
</dbReference>
<feature type="chain" id="PRO_5035275211" description="Peptidase S1 domain-containing protein" evidence="7">
    <location>
        <begin position="22"/>
        <end position="366"/>
    </location>
</feature>
<gene>
    <name evidence="9" type="ORF">AFUS01_LOCUS12368</name>
</gene>
<evidence type="ECO:0000256" key="5">
    <source>
        <dbReference type="RuleBase" id="RU363034"/>
    </source>
</evidence>
<reference evidence="9" key="1">
    <citation type="submission" date="2021-06" db="EMBL/GenBank/DDBJ databases">
        <authorList>
            <person name="Hodson N. C."/>
            <person name="Mongue J. A."/>
            <person name="Jaron S. K."/>
        </authorList>
    </citation>
    <scope>NUCLEOTIDE SEQUENCE</scope>
</reference>
<feature type="domain" description="Peptidase S1" evidence="8">
    <location>
        <begin position="46"/>
        <end position="275"/>
    </location>
</feature>
<dbReference type="Proteomes" id="UP000708208">
    <property type="component" value="Unassembled WGS sequence"/>
</dbReference>
<feature type="signal peptide" evidence="7">
    <location>
        <begin position="1"/>
        <end position="21"/>
    </location>
</feature>
<dbReference type="CDD" id="cd00190">
    <property type="entry name" value="Tryp_SPc"/>
    <property type="match status" value="1"/>
</dbReference>
<accession>A0A8J2P2N1</accession>
<evidence type="ECO:0000256" key="1">
    <source>
        <dbReference type="ARBA" id="ARBA00022670"/>
    </source>
</evidence>
<evidence type="ECO:0000259" key="8">
    <source>
        <dbReference type="PROSITE" id="PS50240"/>
    </source>
</evidence>